<evidence type="ECO:0000256" key="2">
    <source>
        <dbReference type="SAM" id="MobiDB-lite"/>
    </source>
</evidence>
<feature type="region of interest" description="Disordered" evidence="2">
    <location>
        <begin position="144"/>
        <end position="179"/>
    </location>
</feature>
<sequence length="1056" mass="116974">MEVMAQYDAIAFYALTTLQRSPIFTTGINDNNNAFSLLRDQLRSILLATLFHTPNLRVMPQFFATKIAVLLALVMREDYRTHWPYPLRDVMEALQCSTVPDCSASVDNMAHMGMYISFLDAISDEIVYPAADADDSNSIVKTKLAQSTTERKRREQVKDALRGFSGTESENNDDGVLEPSVPLEQTDVAQIVGWLLNLITTAMQQTNGTNSLDMVASSQKMLGLAVRAAATLHRYMSWVDIRLATNRNLILMLLNGLGGSSSSSSSSCGGNGEIVSSDDEEPTVNTQLAVQCAKCLQEIVDRGMDEQRKLTLLTELFIFDTLCWFSRIEVSGSGAIVDCRIQSGILDLRANSTTQVEAVAAAAELINSAGLALIQGWEIEPSSLSATVQMKQCLELVLACLAYDCIDVSGAVVDLISRILVSIEKKEACWNNAFGDLMNGSGDTVCDNVLSRILLILHLRMKYPVDFEFDYEDEEESEEEVYRASLRKLYQRIVRLRPQIVLCYMGQCLSSFPQSLAQCPTSEIEVALRLIYHYGEGRRPTPGAKAALIDDPFRQIIIALHRSDVSSHPHREVLLLYYDICVRYSAILKESPEILTILLGSMLSNRGLQHPHTRVRCRCCYQLLRLIKTVGVAAMRPHIKAVVDSIQVLLFPALQQVETPSIPAEEALYLFEATGILLGTSGLETDIQVKCITAVLTPHIRSIEQTLENPDVIRDVETFGEQLSMSISAIAQLSKGWQKFPPPEVQTVLVAAVNICLNVLVTLPSSSLVRNRTAVLLQRMILCIGRQILPVMPSFFAPMLSYCILEEDILDISQLINQLCIKFKEEAAEAIDSAILPFLQKVLTVQGNGRDMGDDNGVTPPPHLITEQLSIRKQAFSTLQHIAAHNVSKVLYSQTNVSSMGDVLKLMSDGASTVPDPTMNKTCTQFFGALIQQWGCISDSQSHVPPIQVSNAFFDFVYDVFVPGMFSTIIATTTFNVNDAIHRRVLAEFGVALWLLMQSRRGNTEFQSRVVELRIRDGDEGGRKGYPDIASAFHNAKSGKDIELILKSWKESTTHS</sequence>
<feature type="region of interest" description="Disordered" evidence="2">
    <location>
        <begin position="259"/>
        <end position="281"/>
    </location>
</feature>
<feature type="compositionally biased region" description="Basic and acidic residues" evidence="2">
    <location>
        <begin position="149"/>
        <end position="161"/>
    </location>
</feature>
<dbReference type="GO" id="GO:0071528">
    <property type="term" value="P:tRNA re-export from nucleus"/>
    <property type="evidence" value="ECO:0007669"/>
    <property type="project" value="UniProtKB-UniRule"/>
</dbReference>
<feature type="domain" description="Exportin-T C-terminal" evidence="3">
    <location>
        <begin position="385"/>
        <end position="1003"/>
    </location>
</feature>
<dbReference type="GO" id="GO:0000049">
    <property type="term" value="F:tRNA binding"/>
    <property type="evidence" value="ECO:0007669"/>
    <property type="project" value="UniProtKB-UniRule"/>
</dbReference>
<comment type="function">
    <text evidence="1">tRNA nucleus export receptor which facilitates tRNA translocation across the nuclear pore complex.</text>
</comment>
<keyword evidence="1" id="KW-0694">RNA-binding</keyword>
<evidence type="ECO:0000259" key="3">
    <source>
        <dbReference type="Pfam" id="PF19282"/>
    </source>
</evidence>
<dbReference type="InterPro" id="IPR040017">
    <property type="entry name" value="XPOT"/>
</dbReference>
<keyword evidence="1" id="KW-0963">Cytoplasm</keyword>
<dbReference type="InterPro" id="IPR011989">
    <property type="entry name" value="ARM-like"/>
</dbReference>
<dbReference type="SUPFAM" id="SSF48371">
    <property type="entry name" value="ARM repeat"/>
    <property type="match status" value="1"/>
</dbReference>
<proteinExistence type="inferred from homology"/>
<keyword evidence="1" id="KW-0820">tRNA-binding</keyword>
<dbReference type="EMBL" id="JALLBG020000172">
    <property type="protein sequence ID" value="KAL3760725.1"/>
    <property type="molecule type" value="Genomic_DNA"/>
</dbReference>
<dbReference type="Gene3D" id="1.25.10.10">
    <property type="entry name" value="Leucine-rich Repeat Variant"/>
    <property type="match status" value="1"/>
</dbReference>
<reference evidence="4 5" key="1">
    <citation type="submission" date="2024-10" db="EMBL/GenBank/DDBJ databases">
        <title>Updated reference genomes for cyclostephanoid diatoms.</title>
        <authorList>
            <person name="Roberts W.R."/>
            <person name="Alverson A.J."/>
        </authorList>
    </citation>
    <scope>NUCLEOTIDE SEQUENCE [LARGE SCALE GENOMIC DNA]</scope>
    <source>
        <strain evidence="4 5">AJA232-27</strain>
    </source>
</reference>
<dbReference type="PANTHER" id="PTHR15952:SF11">
    <property type="entry name" value="EXPORTIN-T"/>
    <property type="match status" value="1"/>
</dbReference>
<dbReference type="InterPro" id="IPR045546">
    <property type="entry name" value="Exportin-T_C"/>
</dbReference>
<comment type="similarity">
    <text evidence="1">Belongs to the exportin family.</text>
</comment>
<keyword evidence="5" id="KW-1185">Reference proteome</keyword>
<dbReference type="AlphaFoldDB" id="A0ABD3MJL9"/>
<gene>
    <name evidence="4" type="ORF">ACHAWU_003633</name>
</gene>
<dbReference type="Pfam" id="PF19282">
    <property type="entry name" value="Exportin-T"/>
    <property type="match status" value="1"/>
</dbReference>
<protein>
    <recommendedName>
        <fullName evidence="1">Exportin-T</fullName>
    </recommendedName>
    <alternativeName>
        <fullName evidence="1">Exportin(tRNA)</fullName>
    </alternativeName>
    <alternativeName>
        <fullName evidence="1">tRNA exportin</fullName>
    </alternativeName>
</protein>
<dbReference type="Proteomes" id="UP001530293">
    <property type="component" value="Unassembled WGS sequence"/>
</dbReference>
<evidence type="ECO:0000313" key="4">
    <source>
        <dbReference type="EMBL" id="KAL3760725.1"/>
    </source>
</evidence>
<evidence type="ECO:0000256" key="1">
    <source>
        <dbReference type="RuleBase" id="RU366037"/>
    </source>
</evidence>
<dbReference type="GO" id="GO:0005634">
    <property type="term" value="C:nucleus"/>
    <property type="evidence" value="ECO:0007669"/>
    <property type="project" value="UniProtKB-SubCell"/>
</dbReference>
<dbReference type="PANTHER" id="PTHR15952">
    <property type="entry name" value="EXPORTIN-T/LOS1"/>
    <property type="match status" value="1"/>
</dbReference>
<organism evidence="4 5">
    <name type="scientific">Discostella pseudostelligera</name>
    <dbReference type="NCBI Taxonomy" id="259834"/>
    <lineage>
        <taxon>Eukaryota</taxon>
        <taxon>Sar</taxon>
        <taxon>Stramenopiles</taxon>
        <taxon>Ochrophyta</taxon>
        <taxon>Bacillariophyta</taxon>
        <taxon>Coscinodiscophyceae</taxon>
        <taxon>Thalassiosirophycidae</taxon>
        <taxon>Stephanodiscales</taxon>
        <taxon>Stephanodiscaceae</taxon>
        <taxon>Discostella</taxon>
    </lineage>
</organism>
<comment type="subcellular location">
    <subcellularLocation>
        <location evidence="1">Nucleus</location>
    </subcellularLocation>
    <subcellularLocation>
        <location evidence="1">Cytoplasm</location>
    </subcellularLocation>
    <text evidence="1">Shuttles between the nucleus and the cytoplasm.</text>
</comment>
<evidence type="ECO:0000313" key="5">
    <source>
        <dbReference type="Proteomes" id="UP001530293"/>
    </source>
</evidence>
<keyword evidence="1" id="KW-0539">Nucleus</keyword>
<dbReference type="InterPro" id="IPR016024">
    <property type="entry name" value="ARM-type_fold"/>
</dbReference>
<accession>A0ABD3MJL9</accession>
<dbReference type="GO" id="GO:0005737">
    <property type="term" value="C:cytoplasm"/>
    <property type="evidence" value="ECO:0007669"/>
    <property type="project" value="UniProtKB-SubCell"/>
</dbReference>
<keyword evidence="1" id="KW-0813">Transport</keyword>
<name>A0ABD3MJL9_9STRA</name>
<comment type="caution">
    <text evidence="4">The sequence shown here is derived from an EMBL/GenBank/DDBJ whole genome shotgun (WGS) entry which is preliminary data.</text>
</comment>